<dbReference type="InterPro" id="IPR011051">
    <property type="entry name" value="RmlC_Cupin_sf"/>
</dbReference>
<name>A0A7Y2EA81_UNCEI</name>
<dbReference type="SUPFAM" id="SSF51182">
    <property type="entry name" value="RmlC-like cupins"/>
    <property type="match status" value="1"/>
</dbReference>
<reference evidence="1 2" key="1">
    <citation type="submission" date="2020-03" db="EMBL/GenBank/DDBJ databases">
        <title>Metabolic flexibility allows generalist bacteria to become dominant in a frequently disturbed ecosystem.</title>
        <authorList>
            <person name="Chen Y.-J."/>
            <person name="Leung P.M."/>
            <person name="Bay S.K."/>
            <person name="Hugenholtz P."/>
            <person name="Kessler A.J."/>
            <person name="Shelley G."/>
            <person name="Waite D.W."/>
            <person name="Cook P.L."/>
            <person name="Greening C."/>
        </authorList>
    </citation>
    <scope>NUCLEOTIDE SEQUENCE [LARGE SCALE GENOMIC DNA]</scope>
    <source>
        <strain evidence="1">SS_bin_28</strain>
    </source>
</reference>
<dbReference type="AlphaFoldDB" id="A0A7Y2EA81"/>
<evidence type="ECO:0008006" key="3">
    <source>
        <dbReference type="Google" id="ProtNLM"/>
    </source>
</evidence>
<gene>
    <name evidence="1" type="ORF">HKN21_05310</name>
</gene>
<evidence type="ECO:0000313" key="2">
    <source>
        <dbReference type="Proteomes" id="UP000547674"/>
    </source>
</evidence>
<sequence length="242" mass="26737">MKTHVSNMAAKQVARRTILKAGAAVLFSVWLPVRLARTEPKQGLEIQDLIDAAERLNRLYLSGGNVNESSYLHEMASVACRLGPVPEIELGPPFRDLMTVGMQHRGPGLALIEWRMKANTIYPAHNHPNYCGFTVGLEGSCRMRNFQAPELYPSTESTESFTVRETQNEVLIPGSVSSMMSSTRNNIHKLHAGETAVRGLDISTLVGEHVGFGFMEINEGSRNENGEYEAVWEKVYGGYQAG</sequence>
<organism evidence="1 2">
    <name type="scientific">Eiseniibacteriota bacterium</name>
    <dbReference type="NCBI Taxonomy" id="2212470"/>
    <lineage>
        <taxon>Bacteria</taxon>
        <taxon>Candidatus Eiseniibacteriota</taxon>
    </lineage>
</organism>
<dbReference type="Proteomes" id="UP000547674">
    <property type="component" value="Unassembled WGS sequence"/>
</dbReference>
<comment type="caution">
    <text evidence="1">The sequence shown here is derived from an EMBL/GenBank/DDBJ whole genome shotgun (WGS) entry which is preliminary data.</text>
</comment>
<protein>
    <recommendedName>
        <fullName evidence="3">Cysteine dioxygenase</fullName>
    </recommendedName>
</protein>
<accession>A0A7Y2EA81</accession>
<dbReference type="EMBL" id="JABDJR010000201">
    <property type="protein sequence ID" value="NNF06159.1"/>
    <property type="molecule type" value="Genomic_DNA"/>
</dbReference>
<evidence type="ECO:0000313" key="1">
    <source>
        <dbReference type="EMBL" id="NNF06159.1"/>
    </source>
</evidence>
<proteinExistence type="predicted"/>